<evidence type="ECO:0000256" key="5">
    <source>
        <dbReference type="ARBA" id="ARBA00023098"/>
    </source>
</evidence>
<feature type="modified residue" description="O-(pantetheine 4'-phosphoryl)serine" evidence="7">
    <location>
        <position position="38"/>
    </location>
</feature>
<keyword evidence="2 7" id="KW-0444">Lipid biosynthesis</keyword>
<reference evidence="9" key="1">
    <citation type="submission" date="2023-05" db="EMBL/GenBank/DDBJ databases">
        <title>[olsenella] sp. nov., isolated from a pig farm feces dump.</title>
        <authorList>
            <person name="Chang Y.-H."/>
        </authorList>
    </citation>
    <scope>NUCLEOTIDE SEQUENCE</scope>
    <source>
        <strain evidence="9">YH-ols2217</strain>
    </source>
</reference>
<comment type="similarity">
    <text evidence="7">Belongs to the acyl carrier protein (ACP) family.</text>
</comment>
<dbReference type="Gene3D" id="1.10.1200.10">
    <property type="entry name" value="ACP-like"/>
    <property type="match status" value="1"/>
</dbReference>
<keyword evidence="5 7" id="KW-0443">Lipid metabolism</keyword>
<protein>
    <recommendedName>
        <fullName evidence="7">Acyl carrier protein</fullName>
        <shortName evidence="7">ACP</shortName>
    </recommendedName>
</protein>
<dbReference type="PANTHER" id="PTHR20863">
    <property type="entry name" value="ACYL CARRIER PROTEIN"/>
    <property type="match status" value="1"/>
</dbReference>
<dbReference type="PANTHER" id="PTHR20863:SF76">
    <property type="entry name" value="CARRIER DOMAIN-CONTAINING PROTEIN"/>
    <property type="match status" value="1"/>
</dbReference>
<keyword evidence="10" id="KW-1185">Reference proteome</keyword>
<comment type="PTM">
    <text evidence="7">4'-phosphopantetheine is transferred from CoA to a specific serine of apo-ACP by AcpS. This modification is essential for activity because fatty acids are bound in thioester linkage to the sulfhydryl of the prosthetic group.</text>
</comment>
<evidence type="ECO:0000256" key="6">
    <source>
        <dbReference type="ARBA" id="ARBA00023160"/>
    </source>
</evidence>
<evidence type="ECO:0000256" key="3">
    <source>
        <dbReference type="ARBA" id="ARBA00022553"/>
    </source>
</evidence>
<dbReference type="EMBL" id="JASJEX010000001">
    <property type="protein sequence ID" value="MDJ1128832.1"/>
    <property type="molecule type" value="Genomic_DNA"/>
</dbReference>
<dbReference type="RefSeq" id="WP_283712472.1">
    <property type="nucleotide sequence ID" value="NZ_JASJEW010000001.1"/>
</dbReference>
<dbReference type="InterPro" id="IPR003231">
    <property type="entry name" value="ACP"/>
</dbReference>
<dbReference type="InterPro" id="IPR036736">
    <property type="entry name" value="ACP-like_sf"/>
</dbReference>
<keyword evidence="3 7" id="KW-0597">Phosphoprotein</keyword>
<evidence type="ECO:0000256" key="1">
    <source>
        <dbReference type="ARBA" id="ARBA00022450"/>
    </source>
</evidence>
<dbReference type="Pfam" id="PF00550">
    <property type="entry name" value="PP-binding"/>
    <property type="match status" value="1"/>
</dbReference>
<evidence type="ECO:0000259" key="8">
    <source>
        <dbReference type="PROSITE" id="PS50075"/>
    </source>
</evidence>
<keyword evidence="4 7" id="KW-0276">Fatty acid metabolism</keyword>
<proteinExistence type="inferred from homology"/>
<dbReference type="HAMAP" id="MF_01217">
    <property type="entry name" value="Acyl_carrier"/>
    <property type="match status" value="1"/>
</dbReference>
<evidence type="ECO:0000256" key="2">
    <source>
        <dbReference type="ARBA" id="ARBA00022516"/>
    </source>
</evidence>
<evidence type="ECO:0000313" key="9">
    <source>
        <dbReference type="EMBL" id="MDJ1128832.1"/>
    </source>
</evidence>
<dbReference type="InterPro" id="IPR009081">
    <property type="entry name" value="PP-bd_ACP"/>
</dbReference>
<evidence type="ECO:0000313" key="10">
    <source>
        <dbReference type="Proteomes" id="UP001431693"/>
    </source>
</evidence>
<sequence>MDRNDVYQKVVETVAETMDADVNELTEETTFDSLSADSLDKIELVTALEDAFDASLDDDQLVDIQTIADAIDAIMAAE</sequence>
<comment type="caution">
    <text evidence="9">The sequence shown here is derived from an EMBL/GenBank/DDBJ whole genome shotgun (WGS) entry which is preliminary data.</text>
</comment>
<gene>
    <name evidence="7" type="primary">acpP</name>
    <name evidence="9" type="ORF">QJ043_01870</name>
</gene>
<comment type="function">
    <text evidence="7">Carrier of the growing fatty acid chain in fatty acid biosynthesis.</text>
</comment>
<feature type="domain" description="Carrier" evidence="8">
    <location>
        <begin position="1"/>
        <end position="78"/>
    </location>
</feature>
<dbReference type="PROSITE" id="PS50075">
    <property type="entry name" value="CARRIER"/>
    <property type="match status" value="1"/>
</dbReference>
<name>A0ABT6ZIW1_9ACTN</name>
<evidence type="ECO:0000256" key="7">
    <source>
        <dbReference type="HAMAP-Rule" id="MF_01217"/>
    </source>
</evidence>
<keyword evidence="1 7" id="KW-0596">Phosphopantetheine</keyword>
<organism evidence="9 10">
    <name type="scientific">Kribbibacterium absianum</name>
    <dbReference type="NCBI Taxonomy" id="3044210"/>
    <lineage>
        <taxon>Bacteria</taxon>
        <taxon>Bacillati</taxon>
        <taxon>Actinomycetota</taxon>
        <taxon>Coriobacteriia</taxon>
        <taxon>Coriobacteriales</taxon>
        <taxon>Kribbibacteriaceae</taxon>
        <taxon>Kribbibacterium</taxon>
    </lineage>
</organism>
<accession>A0ABT6ZIW1</accession>
<dbReference type="SUPFAM" id="SSF47336">
    <property type="entry name" value="ACP-like"/>
    <property type="match status" value="1"/>
</dbReference>
<keyword evidence="6 7" id="KW-0275">Fatty acid biosynthesis</keyword>
<evidence type="ECO:0000256" key="4">
    <source>
        <dbReference type="ARBA" id="ARBA00022832"/>
    </source>
</evidence>
<keyword evidence="7" id="KW-0963">Cytoplasm</keyword>
<comment type="pathway">
    <text evidence="7">Lipid metabolism; fatty acid biosynthesis.</text>
</comment>
<comment type="subcellular location">
    <subcellularLocation>
        <location evidence="7">Cytoplasm</location>
    </subcellularLocation>
</comment>
<dbReference type="Proteomes" id="UP001431693">
    <property type="component" value="Unassembled WGS sequence"/>
</dbReference>